<sequence>MSNEFPKFTEVIRNNNRCNNYESELCHFLDDCSTASNSADLTSKKEEFICRNYSTRNKIGRKLDLYDTEYDIVIEKLLTTCGTLIDYVCPRCGKKETTSTPQYKAFFNDFTKNLHPADAVQAVFNLQQLFASKTCPKKECNADTAAAMDVVDKSFVEASPWIIPIKLHFISFGLIFGLNQLHMLPLTVIHNGYTYILAGITFLKDHHFRSILAVPGGYIHYDGLQDDPPVVVSFTDAVDSMAALGALIQTIIYLKTTKPKKKPKL</sequence>
<organism evidence="1 2">
    <name type="scientific">Panagrolaimus superbus</name>
    <dbReference type="NCBI Taxonomy" id="310955"/>
    <lineage>
        <taxon>Eukaryota</taxon>
        <taxon>Metazoa</taxon>
        <taxon>Ecdysozoa</taxon>
        <taxon>Nematoda</taxon>
        <taxon>Chromadorea</taxon>
        <taxon>Rhabditida</taxon>
        <taxon>Tylenchina</taxon>
        <taxon>Panagrolaimomorpha</taxon>
        <taxon>Panagrolaimoidea</taxon>
        <taxon>Panagrolaimidae</taxon>
        <taxon>Panagrolaimus</taxon>
    </lineage>
</organism>
<keyword evidence="1" id="KW-1185">Reference proteome</keyword>
<evidence type="ECO:0000313" key="2">
    <source>
        <dbReference type="WBParaSite" id="PSU_v2.g20024.t1"/>
    </source>
</evidence>
<dbReference type="Proteomes" id="UP000887577">
    <property type="component" value="Unplaced"/>
</dbReference>
<reference evidence="2" key="1">
    <citation type="submission" date="2022-11" db="UniProtKB">
        <authorList>
            <consortium name="WormBaseParasite"/>
        </authorList>
    </citation>
    <scope>IDENTIFICATION</scope>
</reference>
<proteinExistence type="predicted"/>
<accession>A0A914YM78</accession>
<dbReference type="WBParaSite" id="PSU_v2.g20024.t1">
    <property type="protein sequence ID" value="PSU_v2.g20024.t1"/>
    <property type="gene ID" value="PSU_v2.g20024"/>
</dbReference>
<name>A0A914YM78_9BILA</name>
<dbReference type="AlphaFoldDB" id="A0A914YM78"/>
<evidence type="ECO:0000313" key="1">
    <source>
        <dbReference type="Proteomes" id="UP000887577"/>
    </source>
</evidence>
<protein>
    <submittedName>
        <fullName evidence="2">Uncharacterized protein</fullName>
    </submittedName>
</protein>